<dbReference type="EMBL" id="BEXT01000001">
    <property type="protein sequence ID" value="GBC60342.1"/>
    <property type="molecule type" value="Genomic_DNA"/>
</dbReference>
<dbReference type="AlphaFoldDB" id="A0A401FTP0"/>
<reference evidence="2" key="2">
    <citation type="submission" date="2019-01" db="EMBL/GenBank/DDBJ databases">
        <title>Genome sequence of Desulfonema ishimotonii strain Tokyo 01.</title>
        <authorList>
            <person name="Fukui M."/>
        </authorList>
    </citation>
    <scope>NUCLEOTIDE SEQUENCE [LARGE SCALE GENOMIC DNA]</scope>
    <source>
        <strain evidence="2">Tokyo 01</strain>
    </source>
</reference>
<reference evidence="2" key="1">
    <citation type="submission" date="2017-11" db="EMBL/GenBank/DDBJ databases">
        <authorList>
            <person name="Watanabe M."/>
            <person name="Kojima H."/>
        </authorList>
    </citation>
    <scope>NUCLEOTIDE SEQUENCE [LARGE SCALE GENOMIC DNA]</scope>
    <source>
        <strain evidence="2">Tokyo 01</strain>
    </source>
</reference>
<accession>A0A401FTP0</accession>
<name>A0A401FTP0_9BACT</name>
<proteinExistence type="predicted"/>
<gene>
    <name evidence="1" type="ORF">DENIS_1293</name>
</gene>
<protein>
    <submittedName>
        <fullName evidence="1">Uncharacterized protein</fullName>
    </submittedName>
</protein>
<comment type="caution">
    <text evidence="1">The sequence shown here is derived from an EMBL/GenBank/DDBJ whole genome shotgun (WGS) entry which is preliminary data.</text>
</comment>
<dbReference type="OrthoDB" id="9811849at2"/>
<dbReference type="RefSeq" id="WP_124327772.1">
    <property type="nucleotide sequence ID" value="NZ_BEXT01000001.1"/>
</dbReference>
<organism evidence="1 2">
    <name type="scientific">Desulfonema ishimotonii</name>
    <dbReference type="NCBI Taxonomy" id="45657"/>
    <lineage>
        <taxon>Bacteria</taxon>
        <taxon>Pseudomonadati</taxon>
        <taxon>Thermodesulfobacteriota</taxon>
        <taxon>Desulfobacteria</taxon>
        <taxon>Desulfobacterales</taxon>
        <taxon>Desulfococcaceae</taxon>
        <taxon>Desulfonema</taxon>
    </lineage>
</organism>
<keyword evidence="2" id="KW-1185">Reference proteome</keyword>
<dbReference type="Proteomes" id="UP000288096">
    <property type="component" value="Unassembled WGS sequence"/>
</dbReference>
<sequence>MATIELTIRDDEGNIIPSSHKRIYELNIGKGDSDTIEGAVEQFRHKALKDIHKDLLSNSQEEFVARIKKKDSPATAKHR</sequence>
<evidence type="ECO:0000313" key="2">
    <source>
        <dbReference type="Proteomes" id="UP000288096"/>
    </source>
</evidence>
<evidence type="ECO:0000313" key="1">
    <source>
        <dbReference type="EMBL" id="GBC60342.1"/>
    </source>
</evidence>